<sequence>MRGTIIRFLHSDPSCKYSAFSCHLSPPSIGSCSLRRVYAKALATAWCSARQFLLSQPTFPRNVLWPWHSQRPVVQREESYFLWWPNSYFPKSASAGQLGPWASSSCLTRPSLCPLPECACLHARWAPLLNGAPSRSHHTRYSASECSSTSGRSTSPISM</sequence>
<evidence type="ECO:0000256" key="1">
    <source>
        <dbReference type="SAM" id="MobiDB-lite"/>
    </source>
</evidence>
<dbReference type="VEuPathDB" id="FungiDB:MPH_09976"/>
<evidence type="ECO:0000313" key="2">
    <source>
        <dbReference type="EMBL" id="EKG12877.1"/>
    </source>
</evidence>
<feature type="compositionally biased region" description="Low complexity" evidence="1">
    <location>
        <begin position="142"/>
        <end position="159"/>
    </location>
</feature>
<protein>
    <submittedName>
        <fullName evidence="2">Uncharacterized protein</fullName>
    </submittedName>
</protein>
<gene>
    <name evidence="2" type="ORF">MPH_09976</name>
</gene>
<organism evidence="2 3">
    <name type="scientific">Macrophomina phaseolina (strain MS6)</name>
    <name type="common">Charcoal rot fungus</name>
    <dbReference type="NCBI Taxonomy" id="1126212"/>
    <lineage>
        <taxon>Eukaryota</taxon>
        <taxon>Fungi</taxon>
        <taxon>Dikarya</taxon>
        <taxon>Ascomycota</taxon>
        <taxon>Pezizomycotina</taxon>
        <taxon>Dothideomycetes</taxon>
        <taxon>Dothideomycetes incertae sedis</taxon>
        <taxon>Botryosphaeriales</taxon>
        <taxon>Botryosphaeriaceae</taxon>
        <taxon>Macrophomina</taxon>
    </lineage>
</organism>
<dbReference type="InParanoid" id="K2RJ16"/>
<reference evidence="2 3" key="1">
    <citation type="journal article" date="2012" name="BMC Genomics">
        <title>Tools to kill: Genome of one of the most destructive plant pathogenic fungi Macrophomina phaseolina.</title>
        <authorList>
            <person name="Islam M.S."/>
            <person name="Haque M.S."/>
            <person name="Islam M.M."/>
            <person name="Emdad E.M."/>
            <person name="Halim A."/>
            <person name="Hossen Q.M.M."/>
            <person name="Hossain M.Z."/>
            <person name="Ahmed B."/>
            <person name="Rahim S."/>
            <person name="Rahman M.S."/>
            <person name="Alam M.M."/>
            <person name="Hou S."/>
            <person name="Wan X."/>
            <person name="Saito J.A."/>
            <person name="Alam M."/>
        </authorList>
    </citation>
    <scope>NUCLEOTIDE SEQUENCE [LARGE SCALE GENOMIC DNA]</scope>
    <source>
        <strain evidence="2 3">MS6</strain>
    </source>
</reference>
<dbReference type="AlphaFoldDB" id="K2RJ16"/>
<dbReference type="EMBL" id="AHHD01000424">
    <property type="protein sequence ID" value="EKG12877.1"/>
    <property type="molecule type" value="Genomic_DNA"/>
</dbReference>
<name>K2RJ16_MACPH</name>
<dbReference type="HOGENOM" id="CLU_1661103_0_0_1"/>
<dbReference type="Proteomes" id="UP000007129">
    <property type="component" value="Unassembled WGS sequence"/>
</dbReference>
<proteinExistence type="predicted"/>
<comment type="caution">
    <text evidence="2">The sequence shown here is derived from an EMBL/GenBank/DDBJ whole genome shotgun (WGS) entry which is preliminary data.</text>
</comment>
<feature type="region of interest" description="Disordered" evidence="1">
    <location>
        <begin position="135"/>
        <end position="159"/>
    </location>
</feature>
<accession>K2RJ16</accession>
<evidence type="ECO:0000313" key="3">
    <source>
        <dbReference type="Proteomes" id="UP000007129"/>
    </source>
</evidence>
<dbReference type="PROSITE" id="PS51257">
    <property type="entry name" value="PROKAR_LIPOPROTEIN"/>
    <property type="match status" value="1"/>
</dbReference>